<organism evidence="2 3">
    <name type="scientific">Oceanobacillus bengalensis</name>
    <dbReference type="NCBI Taxonomy" id="1435466"/>
    <lineage>
        <taxon>Bacteria</taxon>
        <taxon>Bacillati</taxon>
        <taxon>Bacillota</taxon>
        <taxon>Bacilli</taxon>
        <taxon>Bacillales</taxon>
        <taxon>Bacillaceae</taxon>
        <taxon>Oceanobacillus</taxon>
    </lineage>
</organism>
<dbReference type="Pfam" id="PF13560">
    <property type="entry name" value="HTH_31"/>
    <property type="match status" value="1"/>
</dbReference>
<dbReference type="EMBL" id="RBZO01000033">
    <property type="protein sequence ID" value="RKQ13300.1"/>
    <property type="molecule type" value="Genomic_DNA"/>
</dbReference>
<dbReference type="AlphaFoldDB" id="A0A494YT70"/>
<name>A0A494YT70_9BACI</name>
<dbReference type="Gene3D" id="1.10.260.40">
    <property type="entry name" value="lambda repressor-like DNA-binding domains"/>
    <property type="match status" value="1"/>
</dbReference>
<dbReference type="OrthoDB" id="2455104at2"/>
<reference evidence="2 3" key="1">
    <citation type="journal article" date="2015" name="Antonie Van Leeuwenhoek">
        <title>Oceanobacillus bengalensis sp. nov., a bacterium isolated from seawater of the Bay of Bengal.</title>
        <authorList>
            <person name="Yongchang O."/>
            <person name="Xiang W."/>
            <person name="Wang G."/>
        </authorList>
    </citation>
    <scope>NUCLEOTIDE SEQUENCE [LARGE SCALE GENOMIC DNA]</scope>
    <source>
        <strain evidence="2 3">MCCC 1K00260</strain>
    </source>
</reference>
<keyword evidence="3" id="KW-1185">Reference proteome</keyword>
<dbReference type="InterPro" id="IPR010982">
    <property type="entry name" value="Lambda_DNA-bd_dom_sf"/>
</dbReference>
<evidence type="ECO:0000259" key="1">
    <source>
        <dbReference type="PROSITE" id="PS50943"/>
    </source>
</evidence>
<dbReference type="SUPFAM" id="SSF47413">
    <property type="entry name" value="lambda repressor-like DNA-binding domains"/>
    <property type="match status" value="1"/>
</dbReference>
<comment type="caution">
    <text evidence="2">The sequence shown here is derived from an EMBL/GenBank/DDBJ whole genome shotgun (WGS) entry which is preliminary data.</text>
</comment>
<proteinExistence type="predicted"/>
<evidence type="ECO:0000313" key="3">
    <source>
        <dbReference type="Proteomes" id="UP000281813"/>
    </source>
</evidence>
<evidence type="ECO:0000313" key="2">
    <source>
        <dbReference type="EMBL" id="RKQ13300.1"/>
    </source>
</evidence>
<protein>
    <submittedName>
        <fullName evidence="2">XRE family transcriptional regulator</fullName>
    </submittedName>
</protein>
<feature type="domain" description="HTH cro/C1-type" evidence="1">
    <location>
        <begin position="660"/>
        <end position="696"/>
    </location>
</feature>
<dbReference type="InterPro" id="IPR001387">
    <property type="entry name" value="Cro/C1-type_HTH"/>
</dbReference>
<dbReference type="CDD" id="cd00093">
    <property type="entry name" value="HTH_XRE"/>
    <property type="match status" value="1"/>
</dbReference>
<gene>
    <name evidence="2" type="ORF">D8M05_16615</name>
</gene>
<accession>A0A494YT70</accession>
<dbReference type="Proteomes" id="UP000281813">
    <property type="component" value="Unassembled WGS sequence"/>
</dbReference>
<dbReference type="GO" id="GO:0003677">
    <property type="term" value="F:DNA binding"/>
    <property type="evidence" value="ECO:0007669"/>
    <property type="project" value="InterPro"/>
</dbReference>
<sequence>MLRLFYKFKIKNNLFLDKLLRLLKGVFVLNDRKKNMDSRTDRDFSVQLKNSNKFNPNWSSQISKFHVICIYESKKLNADDTRSQIEREIPKFTALQVYSEFGGTTTYIVWDSTYQENKELFIELRYTARDELVLRIARNIVLYLIKRYEEYSGMSATTHPKLKDREHIHFLIQKFYTSLKKSTFLKDNMVWEDFCNFFNEHLIEWTFQDMEYSIGNDILRKMDKLELNERFLDFLSKNVKENRKFQQRFLEIVNHYTKEWINKIVKIMDLEQLSLQKFEFLLHIQSDQVYSERSFRKNYHVVNKGNLEVMSNSLYQSTREALSQNTFDSVHSSPWPTALLRKGQLTGSVKMMPSITSNENERHLANMSWKQVVQLSELDVDVLDALCAYYLTNARHYKDVVEIRIDYLLSLRGLRPKLGGNGGRGGYEKSQRYEILKSLSRIQSLWLDIDQVVIYANGKPEHVSLKGRIFAFKDKNNKEYEIDEKSLEGNLYYTVGDVFEKFLFGSGRQVALLPMKTLQYNPYKEKIEKRLIRYLSWRWRTQARKAEYFKPYKMSTLLEVVGLEINKRVPSRSRDRMEQALDRLLADGLISSWQYEKWEEDIASYKGWAHIWKNSTLQIMPSERIIEQYRSIEWKRKKKSKAELVSVNPEVEIRVLGEQIRKTRTLLRLSLQRVAEELEISTSYLSNIERGAKTPSSHVQRRLITWLQKNSIYD</sequence>
<dbReference type="PROSITE" id="PS50943">
    <property type="entry name" value="HTH_CROC1"/>
    <property type="match status" value="1"/>
</dbReference>